<evidence type="ECO:0000313" key="2">
    <source>
        <dbReference type="EMBL" id="CZR57762.1"/>
    </source>
</evidence>
<dbReference type="Proteomes" id="UP000184330">
    <property type="component" value="Unassembled WGS sequence"/>
</dbReference>
<sequence>MAIFQDLPNELVTRILTLNAEDIRKLAILREVATTCRWVHLLVRPLMYNNISFSALSTTKEIDNHNPSPPVLPNRGIGLRRKFTTKKLSCDPFMQDSKPEPTTKDRTPESRSLFLRSLEENPDLADMVHHLRIPCKLPTSEHSRINLSMMKALKPLNCAAACFFESEGAYSLRFDSRMGLYRLLPVNMGT</sequence>
<dbReference type="OrthoDB" id="2520703at2759"/>
<dbReference type="AlphaFoldDB" id="A0A1L7WYB4"/>
<accession>A0A1L7WYB4</accession>
<proteinExistence type="predicted"/>
<gene>
    <name evidence="2" type="ORF">PAC_07651</name>
</gene>
<evidence type="ECO:0000256" key="1">
    <source>
        <dbReference type="SAM" id="MobiDB-lite"/>
    </source>
</evidence>
<dbReference type="EMBL" id="FJOG01000010">
    <property type="protein sequence ID" value="CZR57762.1"/>
    <property type="molecule type" value="Genomic_DNA"/>
</dbReference>
<evidence type="ECO:0000313" key="3">
    <source>
        <dbReference type="Proteomes" id="UP000184330"/>
    </source>
</evidence>
<feature type="region of interest" description="Disordered" evidence="1">
    <location>
        <begin position="90"/>
        <end position="109"/>
    </location>
</feature>
<reference evidence="2 3" key="1">
    <citation type="submission" date="2016-03" db="EMBL/GenBank/DDBJ databases">
        <authorList>
            <person name="Ploux O."/>
        </authorList>
    </citation>
    <scope>NUCLEOTIDE SEQUENCE [LARGE SCALE GENOMIC DNA]</scope>
    <source>
        <strain evidence="2 3">UAMH 11012</strain>
    </source>
</reference>
<keyword evidence="3" id="KW-1185">Reference proteome</keyword>
<organism evidence="2 3">
    <name type="scientific">Phialocephala subalpina</name>
    <dbReference type="NCBI Taxonomy" id="576137"/>
    <lineage>
        <taxon>Eukaryota</taxon>
        <taxon>Fungi</taxon>
        <taxon>Dikarya</taxon>
        <taxon>Ascomycota</taxon>
        <taxon>Pezizomycotina</taxon>
        <taxon>Leotiomycetes</taxon>
        <taxon>Helotiales</taxon>
        <taxon>Mollisiaceae</taxon>
        <taxon>Phialocephala</taxon>
        <taxon>Phialocephala fortinii species complex</taxon>
    </lineage>
</organism>
<feature type="compositionally biased region" description="Basic and acidic residues" evidence="1">
    <location>
        <begin position="97"/>
        <end position="109"/>
    </location>
</feature>
<protein>
    <submittedName>
        <fullName evidence="2">Uncharacterized protein</fullName>
    </submittedName>
</protein>
<name>A0A1L7WYB4_9HELO</name>